<keyword evidence="1" id="KW-0732">Signal</keyword>
<comment type="caution">
    <text evidence="2">The sequence shown here is derived from an EMBL/GenBank/DDBJ whole genome shotgun (WGS) entry which is preliminary data.</text>
</comment>
<reference evidence="2" key="1">
    <citation type="submission" date="2023-06" db="EMBL/GenBank/DDBJ databases">
        <title>Phylogenetic Diversity of Rhizobium strains.</title>
        <authorList>
            <person name="Moura F.T."/>
            <person name="Helene L.C.F."/>
            <person name="Hungria M."/>
        </authorList>
    </citation>
    <scope>NUCLEOTIDE SEQUENCE</scope>
    <source>
        <strain evidence="2">CCGE526</strain>
    </source>
</reference>
<keyword evidence="3" id="KW-1185">Reference proteome</keyword>
<dbReference type="Proteomes" id="UP001172645">
    <property type="component" value="Unassembled WGS sequence"/>
</dbReference>
<feature type="signal peptide" evidence="1">
    <location>
        <begin position="1"/>
        <end position="28"/>
    </location>
</feature>
<protein>
    <recommendedName>
        <fullName evidence="4">Antifreeze protein</fullName>
    </recommendedName>
</protein>
<gene>
    <name evidence="2" type="ORF">PY649_00850</name>
</gene>
<evidence type="ECO:0000313" key="2">
    <source>
        <dbReference type="EMBL" id="MDL2397430.1"/>
    </source>
</evidence>
<evidence type="ECO:0008006" key="4">
    <source>
        <dbReference type="Google" id="ProtNLM"/>
    </source>
</evidence>
<dbReference type="RefSeq" id="WP_285866189.1">
    <property type="nucleotide sequence ID" value="NZ_JARFYM010000001.1"/>
</dbReference>
<organism evidence="2 3">
    <name type="scientific">Rhizobium mayense</name>
    <dbReference type="NCBI Taxonomy" id="1312184"/>
    <lineage>
        <taxon>Bacteria</taxon>
        <taxon>Pseudomonadati</taxon>
        <taxon>Pseudomonadota</taxon>
        <taxon>Alphaproteobacteria</taxon>
        <taxon>Hyphomicrobiales</taxon>
        <taxon>Rhizobiaceae</taxon>
        <taxon>Rhizobium/Agrobacterium group</taxon>
        <taxon>Rhizobium</taxon>
    </lineage>
</organism>
<evidence type="ECO:0000256" key="1">
    <source>
        <dbReference type="SAM" id="SignalP"/>
    </source>
</evidence>
<accession>A0ABT7JNV9</accession>
<dbReference type="EMBL" id="JARFYM010000001">
    <property type="protein sequence ID" value="MDL2397430.1"/>
    <property type="molecule type" value="Genomic_DNA"/>
</dbReference>
<sequence length="93" mass="9528">MTGIFTKAGIAALIALGAAAASISTASANDLSASHHSRICSPITAVQKARAVGLRHAHIENITPRRVVVEGVGRHGSNRVVFANVPGCPLIHS</sequence>
<evidence type="ECO:0000313" key="3">
    <source>
        <dbReference type="Proteomes" id="UP001172645"/>
    </source>
</evidence>
<proteinExistence type="predicted"/>
<name>A0ABT7JNV9_9HYPH</name>
<feature type="chain" id="PRO_5047452935" description="Antifreeze protein" evidence="1">
    <location>
        <begin position="29"/>
        <end position="93"/>
    </location>
</feature>